<accession>A0ABP9A766</accession>
<name>A0ABP9A766_9MICO</name>
<organism evidence="1 2">
    <name type="scientific">Microbacterium gilvum</name>
    <dbReference type="NCBI Taxonomy" id="1336204"/>
    <lineage>
        <taxon>Bacteria</taxon>
        <taxon>Bacillati</taxon>
        <taxon>Actinomycetota</taxon>
        <taxon>Actinomycetes</taxon>
        <taxon>Micrococcales</taxon>
        <taxon>Microbacteriaceae</taxon>
        <taxon>Microbacterium</taxon>
    </lineage>
</organism>
<dbReference type="Proteomes" id="UP001501645">
    <property type="component" value="Unassembled WGS sequence"/>
</dbReference>
<evidence type="ECO:0000313" key="2">
    <source>
        <dbReference type="Proteomes" id="UP001501645"/>
    </source>
</evidence>
<comment type="caution">
    <text evidence="1">The sequence shown here is derived from an EMBL/GenBank/DDBJ whole genome shotgun (WGS) entry which is preliminary data.</text>
</comment>
<dbReference type="EMBL" id="BAABKO010000003">
    <property type="protein sequence ID" value="GAA4774420.1"/>
    <property type="molecule type" value="Genomic_DNA"/>
</dbReference>
<reference evidence="2" key="1">
    <citation type="journal article" date="2019" name="Int. J. Syst. Evol. Microbiol.">
        <title>The Global Catalogue of Microorganisms (GCM) 10K type strain sequencing project: providing services to taxonomists for standard genome sequencing and annotation.</title>
        <authorList>
            <consortium name="The Broad Institute Genomics Platform"/>
            <consortium name="The Broad Institute Genome Sequencing Center for Infectious Disease"/>
            <person name="Wu L."/>
            <person name="Ma J."/>
        </authorList>
    </citation>
    <scope>NUCLEOTIDE SEQUENCE [LARGE SCALE GENOMIC DNA]</scope>
    <source>
        <strain evidence="2">JCM 18537</strain>
    </source>
</reference>
<keyword evidence="2" id="KW-1185">Reference proteome</keyword>
<dbReference type="RefSeq" id="WP_345438388.1">
    <property type="nucleotide sequence ID" value="NZ_BAABKO010000003.1"/>
</dbReference>
<sequence length="102" mass="11444">MTGTGYTPSLDRVRDLYSWAYAWRTEDAEGETDLSGLRASQRAEFDRMIAAHDAALEAKVRAEERELCARVAENEPTNGAFEYAEGWDDAAGTIATRIRENR</sequence>
<protein>
    <submittedName>
        <fullName evidence="1">Uncharacterized protein</fullName>
    </submittedName>
</protein>
<gene>
    <name evidence="1" type="ORF">GCM10023351_18530</name>
</gene>
<evidence type="ECO:0000313" key="1">
    <source>
        <dbReference type="EMBL" id="GAA4774420.1"/>
    </source>
</evidence>
<proteinExistence type="predicted"/>